<reference evidence="3 4" key="1">
    <citation type="submission" date="2019-10" db="EMBL/GenBank/DDBJ databases">
        <title>Bifidobacterium from non-human primates.</title>
        <authorList>
            <person name="Modesto M."/>
        </authorList>
    </citation>
    <scope>NUCLEOTIDE SEQUENCE [LARGE SCALE GENOMIC DNA]</scope>
    <source>
        <strain evidence="3 4">TREM</strain>
    </source>
</reference>
<dbReference type="RefSeq" id="WP_152358205.1">
    <property type="nucleotide sequence ID" value="NZ_WBSM01000005.1"/>
</dbReference>
<feature type="transmembrane region" description="Helical" evidence="1">
    <location>
        <begin position="340"/>
        <end position="364"/>
    </location>
</feature>
<keyword evidence="1" id="KW-0472">Membrane</keyword>
<dbReference type="OrthoDB" id="5244907at2"/>
<feature type="transmembrane region" description="Helical" evidence="1">
    <location>
        <begin position="117"/>
        <end position="142"/>
    </location>
</feature>
<feature type="transmembrane region" description="Helical" evidence="1">
    <location>
        <begin position="162"/>
        <end position="181"/>
    </location>
</feature>
<evidence type="ECO:0000256" key="1">
    <source>
        <dbReference type="SAM" id="Phobius"/>
    </source>
</evidence>
<feature type="transmembrane region" description="Helical" evidence="1">
    <location>
        <begin position="193"/>
        <end position="214"/>
    </location>
</feature>
<dbReference type="Proteomes" id="UP000469943">
    <property type="component" value="Unassembled WGS sequence"/>
</dbReference>
<comment type="caution">
    <text evidence="2">The sequence shown here is derived from an EMBL/GenBank/DDBJ whole genome shotgun (WGS) entry which is preliminary data.</text>
</comment>
<keyword evidence="1" id="KW-0812">Transmembrane</keyword>
<sequence>MRFGTKNFLDYCFLLLIYLQLAILEFFGLGQILNKIITFALVVYMVFSFKKYWKTGIIFIVIIPCFYLLSCIFGESFDIGNVLSNFLMQFYPIIYVYYIVLLCKCRSNVISTCLDKGFWLFNGTMLINIVVLLMQIFVPFSINAVVDPDAVIDFYPDTISGLFQYASTHIVCLFTIFIVIYDISYIKRISKYYLRVLIVFLILALIVISLFIAIESDNKALFLLLPISLFAYWISGNTGSLTKIQYFIACAYAIFVVIYMLYSINVNFQIFLNKNFVNIFELILNSSDLGSAANGSGERISIIPYAFGEASTWLFGKGFGSTYIYRSGYLAFHHFGQADFGSLLVLGGIWYLLIIICYYAISFAEISGYRFANHTFDLFIGIILILICVAVYTQCFTRTNTIFSLVLIMLAFRVRFTDHTI</sequence>
<dbReference type="Proteomes" id="UP000482084">
    <property type="component" value="Unassembled WGS sequence"/>
</dbReference>
<evidence type="ECO:0000313" key="4">
    <source>
        <dbReference type="Proteomes" id="UP000469943"/>
    </source>
</evidence>
<evidence type="ECO:0000313" key="5">
    <source>
        <dbReference type="Proteomes" id="UP000482084"/>
    </source>
</evidence>
<feature type="transmembrane region" description="Helical" evidence="1">
    <location>
        <begin position="86"/>
        <end position="105"/>
    </location>
</feature>
<keyword evidence="1" id="KW-1133">Transmembrane helix</keyword>
<feature type="transmembrane region" description="Helical" evidence="1">
    <location>
        <begin position="376"/>
        <end position="393"/>
    </location>
</feature>
<gene>
    <name evidence="2" type="ORF">DSM100688_1129</name>
    <name evidence="3" type="ORF">GFD24_07655</name>
</gene>
<dbReference type="EMBL" id="WHZX01000005">
    <property type="protein sequence ID" value="NEG72076.1"/>
    <property type="molecule type" value="Genomic_DNA"/>
</dbReference>
<feature type="transmembrane region" description="Helical" evidence="1">
    <location>
        <begin position="32"/>
        <end position="49"/>
    </location>
</feature>
<feature type="transmembrane region" description="Helical" evidence="1">
    <location>
        <begin position="399"/>
        <end position="416"/>
    </location>
</feature>
<reference evidence="2 5" key="2">
    <citation type="submission" date="2019-10" db="EMBL/GenBank/DDBJ databases">
        <title>Characterization of the phylogenetic diversity of two novel species belonging to the genus Bifidobacterium: Bifidobacterium cebidarum sp. nov. and Bifidobacterium leontopitheci sp. nov.</title>
        <authorList>
            <person name="Lugli G.A."/>
            <person name="Duranti S."/>
            <person name="Milani C."/>
            <person name="Turroni F."/>
            <person name="Ventura M."/>
        </authorList>
    </citation>
    <scope>NUCLEOTIDE SEQUENCE [LARGE SCALE GENOMIC DNA]</scope>
    <source>
        <strain evidence="2 5">DSM 100688</strain>
    </source>
</reference>
<evidence type="ECO:0000313" key="3">
    <source>
        <dbReference type="EMBL" id="NEG72076.1"/>
    </source>
</evidence>
<feature type="transmembrane region" description="Helical" evidence="1">
    <location>
        <begin position="7"/>
        <end position="26"/>
    </location>
</feature>
<evidence type="ECO:0000313" key="2">
    <source>
        <dbReference type="EMBL" id="KAB8288019.1"/>
    </source>
</evidence>
<organism evidence="2 5">
    <name type="scientific">Bifidobacterium ramosum</name>
    <dbReference type="NCBI Taxonomy" id="1798158"/>
    <lineage>
        <taxon>Bacteria</taxon>
        <taxon>Bacillati</taxon>
        <taxon>Actinomycetota</taxon>
        <taxon>Actinomycetes</taxon>
        <taxon>Bifidobacteriales</taxon>
        <taxon>Bifidobacteriaceae</taxon>
        <taxon>Bifidobacterium</taxon>
    </lineage>
</organism>
<dbReference type="EMBL" id="WBSM01000005">
    <property type="protein sequence ID" value="KAB8288019.1"/>
    <property type="molecule type" value="Genomic_DNA"/>
</dbReference>
<proteinExistence type="predicted"/>
<feature type="transmembrane region" description="Helical" evidence="1">
    <location>
        <begin position="246"/>
        <end position="264"/>
    </location>
</feature>
<protein>
    <submittedName>
        <fullName evidence="2">Uncharacterized protein</fullName>
    </submittedName>
</protein>
<name>A0A6L4X0R9_9BIFI</name>
<accession>A0A6L4X0R9</accession>
<keyword evidence="5" id="KW-1185">Reference proteome</keyword>
<feature type="transmembrane region" description="Helical" evidence="1">
    <location>
        <begin position="56"/>
        <end position="74"/>
    </location>
</feature>
<dbReference type="AlphaFoldDB" id="A0A6L4X0R9"/>